<evidence type="ECO:0000313" key="1">
    <source>
        <dbReference type="EMBL" id="SBS61755.1"/>
    </source>
</evidence>
<dbReference type="Pfam" id="PF10980">
    <property type="entry name" value="DUF2787"/>
    <property type="match status" value="1"/>
</dbReference>
<gene>
    <name evidence="1" type="ORF">VAT7223_00817</name>
</gene>
<dbReference type="Gene3D" id="3.10.450.430">
    <property type="entry name" value="Protein of unknown function DUF2787"/>
    <property type="match status" value="1"/>
</dbReference>
<dbReference type="PANTHER" id="PTHR38978">
    <property type="entry name" value="DUF2787 DOMAIN-CONTAINING PROTEIN"/>
    <property type="match status" value="1"/>
</dbReference>
<evidence type="ECO:0008006" key="3">
    <source>
        <dbReference type="Google" id="ProtNLM"/>
    </source>
</evidence>
<evidence type="ECO:0000313" key="2">
    <source>
        <dbReference type="Proteomes" id="UP000092876"/>
    </source>
</evidence>
<dbReference type="Proteomes" id="UP000092876">
    <property type="component" value="Unassembled WGS sequence"/>
</dbReference>
<protein>
    <recommendedName>
        <fullName evidence="3">DUF2787 domain-containing protein</fullName>
    </recommendedName>
</protein>
<accession>A0A1C3IK08</accession>
<proteinExistence type="predicted"/>
<dbReference type="InterPro" id="IPR021248">
    <property type="entry name" value="DUF2787"/>
</dbReference>
<dbReference type="EMBL" id="FLQP01000011">
    <property type="protein sequence ID" value="SBS61755.1"/>
    <property type="molecule type" value="Genomic_DNA"/>
</dbReference>
<dbReference type="AlphaFoldDB" id="A0A1C3IK08"/>
<dbReference type="PANTHER" id="PTHR38978:SF2">
    <property type="entry name" value="DUF2787 DOMAIN-CONTAINING PROTEIN"/>
    <property type="match status" value="1"/>
</dbReference>
<dbReference type="RefSeq" id="WP_065678384.1">
    <property type="nucleotide sequence ID" value="NZ_AP025460.1"/>
</dbReference>
<sequence length="142" mass="16623">MIEKHYGDITLNSKLHQQLEQTIARYSIPKDTTRIALNCRNTSYYKTKEGVAPVEIQLKRENSRSDWNLVFVANFTYQDKATDSLDVYLYFHLLNHWCYQPDAGAASLSHPVTTKVFQAWMCAFHEHLTQHVFDDIQLTQVR</sequence>
<reference evidence="2" key="1">
    <citation type="submission" date="2016-06" db="EMBL/GenBank/DDBJ databases">
        <authorList>
            <person name="Rodrigo-Torres Lidia"/>
            <person name="Arahal R.David."/>
        </authorList>
    </citation>
    <scope>NUCLEOTIDE SEQUENCE [LARGE SCALE GENOMIC DNA]</scope>
    <source>
        <strain evidence="2">CECT 7223</strain>
    </source>
</reference>
<organism evidence="1 2">
    <name type="scientific">Vibrio atlanticus</name>
    <dbReference type="NCBI Taxonomy" id="693153"/>
    <lineage>
        <taxon>Bacteria</taxon>
        <taxon>Pseudomonadati</taxon>
        <taxon>Pseudomonadota</taxon>
        <taxon>Gammaproteobacteria</taxon>
        <taxon>Vibrionales</taxon>
        <taxon>Vibrionaceae</taxon>
        <taxon>Vibrio</taxon>
    </lineage>
</organism>
<dbReference type="GeneID" id="89593347"/>
<name>A0A1C3IK08_9VIBR</name>